<feature type="region of interest" description="Disordered" evidence="1">
    <location>
        <begin position="1"/>
        <end position="94"/>
    </location>
</feature>
<gene>
    <name evidence="2" type="primary">WBGene00281723</name>
</gene>
<dbReference type="AlphaFoldDB" id="A0A2A6BUT1"/>
<name>A0A2A6BUT1_PRIPA</name>
<feature type="compositionally biased region" description="Basic residues" evidence="1">
    <location>
        <begin position="67"/>
        <end position="79"/>
    </location>
</feature>
<evidence type="ECO:0000313" key="3">
    <source>
        <dbReference type="Proteomes" id="UP000005239"/>
    </source>
</evidence>
<evidence type="ECO:0000256" key="1">
    <source>
        <dbReference type="SAM" id="MobiDB-lite"/>
    </source>
</evidence>
<feature type="compositionally biased region" description="Low complexity" evidence="1">
    <location>
        <begin position="25"/>
        <end position="41"/>
    </location>
</feature>
<dbReference type="EnsemblMetazoa" id="PPA43354.1">
    <property type="protein sequence ID" value="PPA43354.1"/>
    <property type="gene ID" value="WBGene00281723"/>
</dbReference>
<protein>
    <submittedName>
        <fullName evidence="2">Uncharacterized protein</fullName>
    </submittedName>
</protein>
<accession>A0A2A6BUT1</accession>
<accession>A0A8R1UYF5</accession>
<organism evidence="2 3">
    <name type="scientific">Pristionchus pacificus</name>
    <name type="common">Parasitic nematode worm</name>
    <dbReference type="NCBI Taxonomy" id="54126"/>
    <lineage>
        <taxon>Eukaryota</taxon>
        <taxon>Metazoa</taxon>
        <taxon>Ecdysozoa</taxon>
        <taxon>Nematoda</taxon>
        <taxon>Chromadorea</taxon>
        <taxon>Rhabditida</taxon>
        <taxon>Rhabditina</taxon>
        <taxon>Diplogasteromorpha</taxon>
        <taxon>Diplogasteroidea</taxon>
        <taxon>Neodiplogasteridae</taxon>
        <taxon>Pristionchus</taxon>
    </lineage>
</organism>
<reference evidence="3" key="1">
    <citation type="journal article" date="2008" name="Nat. Genet.">
        <title>The Pristionchus pacificus genome provides a unique perspective on nematode lifestyle and parasitism.</title>
        <authorList>
            <person name="Dieterich C."/>
            <person name="Clifton S.W."/>
            <person name="Schuster L.N."/>
            <person name="Chinwalla A."/>
            <person name="Delehaunty K."/>
            <person name="Dinkelacker I."/>
            <person name="Fulton L."/>
            <person name="Fulton R."/>
            <person name="Godfrey J."/>
            <person name="Minx P."/>
            <person name="Mitreva M."/>
            <person name="Roeseler W."/>
            <person name="Tian H."/>
            <person name="Witte H."/>
            <person name="Yang S.P."/>
            <person name="Wilson R.K."/>
            <person name="Sommer R.J."/>
        </authorList>
    </citation>
    <scope>NUCLEOTIDE SEQUENCE [LARGE SCALE GENOMIC DNA]</scope>
    <source>
        <strain evidence="3">PS312</strain>
    </source>
</reference>
<proteinExistence type="predicted"/>
<sequence>MAFWNFGAPMPLSGCQDAANRDAAPRASGVAAASGAGHGPPMQQLQQHSRGGRGPVPASSSVAGGPARRRRTRQGRLRGKGAGDRGATGRSKEG</sequence>
<reference evidence="2" key="2">
    <citation type="submission" date="2022-06" db="UniProtKB">
        <authorList>
            <consortium name="EnsemblMetazoa"/>
        </authorList>
    </citation>
    <scope>IDENTIFICATION</scope>
    <source>
        <strain evidence="2">PS312</strain>
    </source>
</reference>
<keyword evidence="3" id="KW-1185">Reference proteome</keyword>
<dbReference type="Proteomes" id="UP000005239">
    <property type="component" value="Unassembled WGS sequence"/>
</dbReference>
<evidence type="ECO:0000313" key="2">
    <source>
        <dbReference type="EnsemblMetazoa" id="PPA43354.1"/>
    </source>
</evidence>